<dbReference type="AlphaFoldDB" id="A0A1G7NGI7"/>
<evidence type="ECO:0000313" key="2">
    <source>
        <dbReference type="EMBL" id="SDF72419.1"/>
    </source>
</evidence>
<dbReference type="Proteomes" id="UP000323502">
    <property type="component" value="Unassembled WGS sequence"/>
</dbReference>
<reference evidence="2 3" key="1">
    <citation type="submission" date="2016-10" db="EMBL/GenBank/DDBJ databases">
        <authorList>
            <person name="Varghese N."/>
            <person name="Submissions S."/>
        </authorList>
    </citation>
    <scope>NUCLEOTIDE SEQUENCE [LARGE SCALE GENOMIC DNA]</scope>
    <source>
        <strain evidence="2 3">S7-754</strain>
    </source>
</reference>
<organism evidence="2 3">
    <name type="scientific">Sphingomonas carotinifaciens</name>
    <dbReference type="NCBI Taxonomy" id="1166323"/>
    <lineage>
        <taxon>Bacteria</taxon>
        <taxon>Pseudomonadati</taxon>
        <taxon>Pseudomonadota</taxon>
        <taxon>Alphaproteobacteria</taxon>
        <taxon>Sphingomonadales</taxon>
        <taxon>Sphingomonadaceae</taxon>
        <taxon>Sphingomonas</taxon>
    </lineage>
</organism>
<proteinExistence type="predicted"/>
<name>A0A1G7NGI7_9SPHN</name>
<dbReference type="EMBL" id="FNBI01000005">
    <property type="protein sequence ID" value="SDF72419.1"/>
    <property type="molecule type" value="Genomic_DNA"/>
</dbReference>
<gene>
    <name evidence="1" type="ORF">GQR91_05945</name>
    <name evidence="2" type="ORF">SAMN05216557_105136</name>
</gene>
<accession>A0A1G7NGI7</accession>
<keyword evidence="3" id="KW-1185">Reference proteome</keyword>
<dbReference type="Proteomes" id="UP000436801">
    <property type="component" value="Unassembled WGS sequence"/>
</dbReference>
<evidence type="ECO:0000313" key="4">
    <source>
        <dbReference type="Proteomes" id="UP000436801"/>
    </source>
</evidence>
<sequence>MATPPNTAILRPFLAPLLLRRRATTRADRFLSTLCAEIDGILGSDVANGPRETSAAHSYGGLRVRTIGYVEVRAPAWAPESLLMNVQHHLIVVATKGDLAGVCASRSGLLGGIARVGCAALVERSVIEAAFVGSRASVIWMNGIHEDTDSKPSAKTLMGTALEYALDPLGDQTFHYSAMRSTVPLKLDGTEDASIGAFPGNSRVWTSRPKDWGQFAARLEMLIDRVAAPPAPSGRFGMLARSLDDLGGVDDAYEVGFVPSELFGASLDRDEIRSMESWALATDLEIVATDRAALTARVVHQGTDLGDVRIEPSMSEGRIAIEAEWIDVRYGTDDDRDVCLDHLRDVDWTKIRYGSGHTLSHGGCYTSAYRDQRFDWRFVDLTGYDVACEKPAVAAGQTLAGRIGSKVAGAVDNSLFGYVFDEFGGSGWLASDDGSMEIADFIHIADDDLVTLFHVKAAGSDRAGREVSASKFEVVVGQAVKNLRHLDRTTLADALGRNHDNLIGSAVWLAGSPQADRTGMIRRARDLPPGYARRVVILQPQLTRTEYNACNDRTAGATRILKMKQLHTLMLGARLSAGAVGASLEGWGAA</sequence>
<evidence type="ECO:0000313" key="1">
    <source>
        <dbReference type="EMBL" id="MWC43204.1"/>
    </source>
</evidence>
<dbReference type="RefSeq" id="WP_149682731.1">
    <property type="nucleotide sequence ID" value="NZ_FNBI01000005.1"/>
</dbReference>
<evidence type="ECO:0000313" key="3">
    <source>
        <dbReference type="Proteomes" id="UP000323502"/>
    </source>
</evidence>
<protein>
    <recommendedName>
        <fullName evidence="5">Sporadically distributed protein, TIGR04141 family</fullName>
    </recommendedName>
</protein>
<dbReference type="EMBL" id="WSUT01000005">
    <property type="protein sequence ID" value="MWC43204.1"/>
    <property type="molecule type" value="Genomic_DNA"/>
</dbReference>
<dbReference type="OrthoDB" id="9148897at2"/>
<reference evidence="1 4" key="2">
    <citation type="submission" date="2019-12" db="EMBL/GenBank/DDBJ databases">
        <authorList>
            <person name="Zheng J."/>
        </authorList>
    </citation>
    <scope>NUCLEOTIDE SEQUENCE [LARGE SCALE GENOMIC DNA]</scope>
    <source>
        <strain evidence="1 4">DSM 27347</strain>
    </source>
</reference>
<evidence type="ECO:0008006" key="5">
    <source>
        <dbReference type="Google" id="ProtNLM"/>
    </source>
</evidence>